<comment type="subcellular location">
    <subcellularLocation>
        <location evidence="1">Cell membrane</location>
        <topology evidence="1">Multi-pass membrane protein</topology>
    </subcellularLocation>
</comment>
<dbReference type="EMBL" id="CP002154">
    <property type="protein sequence ID" value="ADM41135.1"/>
    <property type="molecule type" value="Genomic_DNA"/>
</dbReference>
<evidence type="ECO:0000313" key="8">
    <source>
        <dbReference type="EMBL" id="ADM41135.1"/>
    </source>
</evidence>
<evidence type="ECO:0000256" key="4">
    <source>
        <dbReference type="ARBA" id="ARBA00022692"/>
    </source>
</evidence>
<dbReference type="InterPro" id="IPR051907">
    <property type="entry name" value="DoxX-like_oxidoreductase"/>
</dbReference>
<evidence type="ECO:0000256" key="7">
    <source>
        <dbReference type="SAM" id="Phobius"/>
    </source>
</evidence>
<feature type="transmembrane region" description="Helical" evidence="7">
    <location>
        <begin position="72"/>
        <end position="96"/>
    </location>
</feature>
<keyword evidence="5 7" id="KW-1133">Transmembrane helix</keyword>
<dbReference type="PANTHER" id="PTHR33452:SF1">
    <property type="entry name" value="INNER MEMBRANE PROTEIN YPHA-RELATED"/>
    <property type="match status" value="1"/>
</dbReference>
<dbReference type="GO" id="GO:0005886">
    <property type="term" value="C:plasma membrane"/>
    <property type="evidence" value="ECO:0007669"/>
    <property type="project" value="UniProtKB-SubCell"/>
</dbReference>
<evidence type="ECO:0000256" key="5">
    <source>
        <dbReference type="ARBA" id="ARBA00022989"/>
    </source>
</evidence>
<keyword evidence="3" id="KW-1003">Cell membrane</keyword>
<reference evidence="9" key="1">
    <citation type="submission" date="2010-08" db="EMBL/GenBank/DDBJ databases">
        <title>Genome comparisons of Edwardsiella bacteria analysed using deep sequencing technology.</title>
        <authorList>
            <person name="van Soest J.J."/>
            <person name="Henkel C.V."/>
            <person name="Jansen H.J."/>
            <person name="van den Hondel C.A.M.J.J."/>
            <person name="Bloemberg G.V."/>
            <person name="Meijer A.H."/>
            <person name="Spaink H.P."/>
        </authorList>
    </citation>
    <scope>NUCLEOTIDE SEQUENCE [LARGE SCALE GENOMIC DNA]</scope>
    <source>
        <strain evidence="9">FL6-60</strain>
    </source>
</reference>
<keyword evidence="4 7" id="KW-0812">Transmembrane</keyword>
<dbReference type="InterPro" id="IPR032808">
    <property type="entry name" value="DoxX"/>
</dbReference>
<comment type="similarity">
    <text evidence="2">Belongs to the DoxX family.</text>
</comment>
<dbReference type="AlphaFoldDB" id="A0A0H3DRF7"/>
<organism evidence="8 9">
    <name type="scientific">Edwardsiella tarda (strain FL6-60)</name>
    <dbReference type="NCBI Taxonomy" id="718251"/>
    <lineage>
        <taxon>Bacteria</taxon>
        <taxon>Pseudomonadati</taxon>
        <taxon>Pseudomonadota</taxon>
        <taxon>Gammaproteobacteria</taxon>
        <taxon>Enterobacterales</taxon>
        <taxon>Hafniaceae</taxon>
        <taxon>Edwardsiella</taxon>
    </lineage>
</organism>
<accession>A0A0H3DRF7</accession>
<keyword evidence="6 7" id="KW-0472">Membrane</keyword>
<name>A0A0H3DRF7_EDWTF</name>
<evidence type="ECO:0000256" key="1">
    <source>
        <dbReference type="ARBA" id="ARBA00004651"/>
    </source>
</evidence>
<dbReference type="HOGENOM" id="CLU_058421_6_3_6"/>
<dbReference type="Pfam" id="PF07681">
    <property type="entry name" value="DoxX"/>
    <property type="match status" value="1"/>
</dbReference>
<evidence type="ECO:0000313" key="9">
    <source>
        <dbReference type="Proteomes" id="UP000002230"/>
    </source>
</evidence>
<evidence type="ECO:0000256" key="2">
    <source>
        <dbReference type="ARBA" id="ARBA00006679"/>
    </source>
</evidence>
<reference evidence="8 9" key="2">
    <citation type="journal article" date="2011" name="BMC Immunol.">
        <title>Comparison of static immersion and intravenous injection systems for exposure of zebrafish embryos to the natural pathogen Edwardsiella tarda.</title>
        <authorList>
            <person name="van Soest J.J."/>
            <person name="Stockhammer O.W."/>
            <person name="Ordas A."/>
            <person name="Bloemberg G.V."/>
            <person name="Spaink H.P."/>
            <person name="Meijer A.H."/>
        </authorList>
    </citation>
    <scope>NUCLEOTIDE SEQUENCE [LARGE SCALE GENOMIC DNA]</scope>
    <source>
        <strain evidence="8 9">FL6-60</strain>
    </source>
</reference>
<evidence type="ECO:0000256" key="6">
    <source>
        <dbReference type="ARBA" id="ARBA00023136"/>
    </source>
</evidence>
<dbReference type="KEGG" id="etd:ETAF_1016"/>
<evidence type="ECO:0000256" key="3">
    <source>
        <dbReference type="ARBA" id="ARBA00022475"/>
    </source>
</evidence>
<keyword evidence="9" id="KW-1185">Reference proteome</keyword>
<feature type="transmembrane region" description="Helical" evidence="7">
    <location>
        <begin position="116"/>
        <end position="137"/>
    </location>
</feature>
<dbReference type="Proteomes" id="UP000002230">
    <property type="component" value="Chromosome"/>
</dbReference>
<dbReference type="PATRIC" id="fig|718251.5.peg.1045"/>
<dbReference type="PANTHER" id="PTHR33452">
    <property type="entry name" value="OXIDOREDUCTASE CATD-RELATED"/>
    <property type="match status" value="1"/>
</dbReference>
<gene>
    <name evidence="8" type="ordered locus">ETAF_1016</name>
</gene>
<protein>
    <submittedName>
        <fullName evidence="8">Putative membrane protein</fullName>
    </submittedName>
</protein>
<sequence>MNVFLLRLNHLLHNEDLGKLLLRITLGGLMLFHGVNKAAFGLTGINALLAAKGLPAFLGYGTYVGELLAPALIVLGVLVRPSALIMAFTMLFAWYLVHVGDTFSLTKSGASAIESLLYYGVGGLALACLGTGNYSILKTARWR</sequence>
<proteinExistence type="inferred from homology"/>